<evidence type="ECO:0000256" key="1">
    <source>
        <dbReference type="ARBA" id="ARBA00004571"/>
    </source>
</evidence>
<evidence type="ECO:0000256" key="3">
    <source>
        <dbReference type="ARBA" id="ARBA00022452"/>
    </source>
</evidence>
<accession>A0A060NTW5</accession>
<protein>
    <submittedName>
        <fullName evidence="8">Outer membrane receptor protein, mostly Fe transport</fullName>
    </submittedName>
</protein>
<comment type="similarity">
    <text evidence="7">Belongs to the TonB-dependent receptor family.</text>
</comment>
<dbReference type="InterPro" id="IPR036942">
    <property type="entry name" value="Beta-barrel_TonB_sf"/>
</dbReference>
<dbReference type="STRING" id="1458426.SMCB_0755"/>
<dbReference type="GO" id="GO:0015344">
    <property type="term" value="F:siderophore uptake transmembrane transporter activity"/>
    <property type="evidence" value="ECO:0007669"/>
    <property type="project" value="TreeGrafter"/>
</dbReference>
<evidence type="ECO:0000256" key="2">
    <source>
        <dbReference type="ARBA" id="ARBA00022448"/>
    </source>
</evidence>
<gene>
    <name evidence="8" type="ORF">SMCB_0755</name>
</gene>
<evidence type="ECO:0000256" key="7">
    <source>
        <dbReference type="PROSITE-ProRule" id="PRU01360"/>
    </source>
</evidence>
<dbReference type="KEGG" id="cbab:SMCB_0755"/>
<evidence type="ECO:0000256" key="6">
    <source>
        <dbReference type="ARBA" id="ARBA00023237"/>
    </source>
</evidence>
<keyword evidence="6 7" id="KW-0998">Cell outer membrane</keyword>
<dbReference type="PANTHER" id="PTHR32552:SF84">
    <property type="entry name" value="TONB-DEPENDENT RECEPTOR-RELATED"/>
    <property type="match status" value="1"/>
</dbReference>
<keyword evidence="2 7" id="KW-0813">Transport</keyword>
<proteinExistence type="inferred from homology"/>
<name>A0A060NTW5_9BURK</name>
<dbReference type="InterPro" id="IPR039426">
    <property type="entry name" value="TonB-dep_rcpt-like"/>
</dbReference>
<dbReference type="AlphaFoldDB" id="A0A060NTW5"/>
<organism evidence="8 9">
    <name type="scientific">Serpentinimonas maccroryi</name>
    <dbReference type="NCBI Taxonomy" id="1458426"/>
    <lineage>
        <taxon>Bacteria</taxon>
        <taxon>Pseudomonadati</taxon>
        <taxon>Pseudomonadota</taxon>
        <taxon>Betaproteobacteria</taxon>
        <taxon>Burkholderiales</taxon>
        <taxon>Comamonadaceae</taxon>
        <taxon>Serpentinimonas</taxon>
    </lineage>
</organism>
<keyword evidence="3 7" id="KW-1134">Transmembrane beta strand</keyword>
<keyword evidence="8" id="KW-0675">Receptor</keyword>
<keyword evidence="5 7" id="KW-0472">Membrane</keyword>
<evidence type="ECO:0000256" key="5">
    <source>
        <dbReference type="ARBA" id="ARBA00023136"/>
    </source>
</evidence>
<evidence type="ECO:0000313" key="9">
    <source>
        <dbReference type="Proteomes" id="UP000066014"/>
    </source>
</evidence>
<keyword evidence="9" id="KW-1185">Reference proteome</keyword>
<dbReference type="PROSITE" id="PS52016">
    <property type="entry name" value="TONB_DEPENDENT_REC_3"/>
    <property type="match status" value="1"/>
</dbReference>
<evidence type="ECO:0000313" key="8">
    <source>
        <dbReference type="EMBL" id="BAO82983.1"/>
    </source>
</evidence>
<dbReference type="PANTHER" id="PTHR32552">
    <property type="entry name" value="FERRICHROME IRON RECEPTOR-RELATED"/>
    <property type="match status" value="1"/>
</dbReference>
<dbReference type="SUPFAM" id="SSF56935">
    <property type="entry name" value="Porins"/>
    <property type="match status" value="1"/>
</dbReference>
<comment type="subcellular location">
    <subcellularLocation>
        <location evidence="1 7">Cell outer membrane</location>
        <topology evidence="1 7">Multi-pass membrane protein</topology>
    </subcellularLocation>
</comment>
<keyword evidence="4 7" id="KW-0812">Transmembrane</keyword>
<dbReference type="HOGENOM" id="CLU_2368002_0_0_4"/>
<sequence length="95" mass="10283">MRGFAQALSVPFLFDVLRYPGLAMSPRGTFVYDHIEVIKGPASVLHGLGTVTGAVNFVAKSVDGLPRRELFVSTDRWQAHNLGLDLGGTLQNGWA</sequence>
<reference evidence="8 9" key="1">
    <citation type="journal article" date="2014" name="Nat. Commun.">
        <title>Physiological and genomic features of highly alkaliphilic hydrogen-utilizing Betaproteobacteria from a continental serpentinizing site.</title>
        <authorList>
            <person name="Suzuki S."/>
            <person name="Kuenen J.G."/>
            <person name="Schipper K."/>
            <person name="van der Velde S."/>
            <person name="Ishii S."/>
            <person name="Wu A."/>
            <person name="Sorokin D.Y."/>
            <person name="Tenney A."/>
            <person name="Meng X.Y."/>
            <person name="Morrill P.L."/>
            <person name="Kamagata Y."/>
            <person name="Muyzer G."/>
            <person name="Nealson K.H."/>
        </authorList>
    </citation>
    <scope>NUCLEOTIDE SEQUENCE [LARGE SCALE GENOMIC DNA]</scope>
    <source>
        <strain evidence="8 9">B1</strain>
    </source>
</reference>
<dbReference type="Proteomes" id="UP000066014">
    <property type="component" value="Chromosome"/>
</dbReference>
<evidence type="ECO:0000256" key="4">
    <source>
        <dbReference type="ARBA" id="ARBA00022692"/>
    </source>
</evidence>
<dbReference type="GO" id="GO:0009279">
    <property type="term" value="C:cell outer membrane"/>
    <property type="evidence" value="ECO:0007669"/>
    <property type="project" value="UniProtKB-SubCell"/>
</dbReference>
<dbReference type="Gene3D" id="2.40.170.20">
    <property type="entry name" value="TonB-dependent receptor, beta-barrel domain"/>
    <property type="match status" value="1"/>
</dbReference>
<dbReference type="EMBL" id="AP014569">
    <property type="protein sequence ID" value="BAO82983.1"/>
    <property type="molecule type" value="Genomic_DNA"/>
</dbReference>